<dbReference type="GO" id="GO:0043565">
    <property type="term" value="F:sequence-specific DNA binding"/>
    <property type="evidence" value="ECO:0007669"/>
    <property type="project" value="InterPro"/>
</dbReference>
<dbReference type="Gene3D" id="1.10.10.60">
    <property type="entry name" value="Homeodomain-like"/>
    <property type="match status" value="2"/>
</dbReference>
<evidence type="ECO:0000313" key="4">
    <source>
        <dbReference type="EMBL" id="RUT68609.1"/>
    </source>
</evidence>
<dbReference type="Gene3D" id="1.25.40.10">
    <property type="entry name" value="Tetratricopeptide repeat domain"/>
    <property type="match status" value="1"/>
</dbReference>
<gene>
    <name evidence="4" type="ORF">D0817_19820</name>
</gene>
<dbReference type="PROSITE" id="PS01124">
    <property type="entry name" value="HTH_ARAC_FAMILY_2"/>
    <property type="match status" value="1"/>
</dbReference>
<dbReference type="InterPro" id="IPR011990">
    <property type="entry name" value="TPR-like_helical_dom_sf"/>
</dbReference>
<evidence type="ECO:0000256" key="1">
    <source>
        <dbReference type="ARBA" id="ARBA00023125"/>
    </source>
</evidence>
<evidence type="ECO:0000313" key="5">
    <source>
        <dbReference type="Proteomes" id="UP000288102"/>
    </source>
</evidence>
<protein>
    <submittedName>
        <fullName evidence="4">Helix-turn-helix domain-containing protein</fullName>
    </submittedName>
</protein>
<dbReference type="SMART" id="SM00342">
    <property type="entry name" value="HTH_ARAC"/>
    <property type="match status" value="1"/>
</dbReference>
<keyword evidence="1" id="KW-0238">DNA-binding</keyword>
<dbReference type="RefSeq" id="WP_127340053.1">
    <property type="nucleotide sequence ID" value="NZ_QWDM01000015.1"/>
</dbReference>
<dbReference type="SUPFAM" id="SSF48452">
    <property type="entry name" value="TPR-like"/>
    <property type="match status" value="1"/>
</dbReference>
<dbReference type="InterPro" id="IPR019734">
    <property type="entry name" value="TPR_rpt"/>
</dbReference>
<dbReference type="Proteomes" id="UP000288102">
    <property type="component" value="Unassembled WGS sequence"/>
</dbReference>
<organism evidence="4 5">
    <name type="scientific">Flavobacterium cupreum</name>
    <dbReference type="NCBI Taxonomy" id="2133766"/>
    <lineage>
        <taxon>Bacteria</taxon>
        <taxon>Pseudomonadati</taxon>
        <taxon>Bacteroidota</taxon>
        <taxon>Flavobacteriia</taxon>
        <taxon>Flavobacteriales</taxon>
        <taxon>Flavobacteriaceae</taxon>
        <taxon>Flavobacterium</taxon>
    </lineage>
</organism>
<evidence type="ECO:0000259" key="3">
    <source>
        <dbReference type="PROSITE" id="PS01124"/>
    </source>
</evidence>
<dbReference type="EMBL" id="QWDM01000015">
    <property type="protein sequence ID" value="RUT68609.1"/>
    <property type="molecule type" value="Genomic_DNA"/>
</dbReference>
<sequence length="567" mass="66349">MKNYYLLIFFFVTGIIFSQQNNSEKKVLNKNLSFAELDEKINNSSLNPNEKIAYSNIYYEKAKASGNIFRISDAMYSKAIIHAGKINQLKYADSIISLTKRKPDSVYPAKGYMLKANYFLLNMNLNQALKNVLIAEKFSKSQGNFEQTLLIKRYIGLIKIELGRSDEALPLFLENLNYFKKKPNKTLDVIFIKWVLSDIYIRLNKVDIAFSYLNNELKTLDKSNRYYPYYIMYKGLCLNIKGDFNQSKQYLEKAIGLINQTNDPLNLAVCYFYQGENIFKKDKNIDSAIVYYEKVDSILVKTKQYSCDIRDNYIRMIEISKIQNNEKKELYYLNRLIEVDNYFKFNNIILTKSINKSYDTPNLLTEKENLISQIRNENYFFSILSFLLLIGIVLAIYYAIKIKNRKIFFEQRFNELMEAPLLDNSSSEAVIAIKSQEEENEIDLPLEIVNQIMKKLVEFENKHGYLTPNLKQTDLAKEFGSNSSYLSKIINFYKGKNFSQYINDMRIIYAITKIKSDKKFRMYTIKAISEEVGFSNSESFAKAFYNNTGLQPSYFIKKIEENESQTV</sequence>
<dbReference type="AlphaFoldDB" id="A0A434A2I4"/>
<dbReference type="InterPro" id="IPR018060">
    <property type="entry name" value="HTH_AraC"/>
</dbReference>
<reference evidence="5" key="1">
    <citation type="journal article" date="2019" name="Syst. Appl. Microbiol.">
        <title>Flavobacterium circumlabens sp. nov. and Flavobacterium cupreum sp. nov., two psychrotrophic species isolated from Antarctic environmental samples.</title>
        <authorList>
            <person name="Kralova S."/>
            <person name="Busse H.-J."/>
            <person name="Svec P."/>
            <person name="Maslanova I."/>
            <person name="Stankova E."/>
            <person name="Bartak M."/>
            <person name="Sedlacek I."/>
        </authorList>
    </citation>
    <scope>NUCLEOTIDE SEQUENCE [LARGE SCALE GENOMIC DNA]</scope>
    <source>
        <strain evidence="5">CCM 8825</strain>
    </source>
</reference>
<feature type="transmembrane region" description="Helical" evidence="2">
    <location>
        <begin position="379"/>
        <end position="400"/>
    </location>
</feature>
<keyword evidence="5" id="KW-1185">Reference proteome</keyword>
<proteinExistence type="predicted"/>
<comment type="caution">
    <text evidence="4">The sequence shown here is derived from an EMBL/GenBank/DDBJ whole genome shotgun (WGS) entry which is preliminary data.</text>
</comment>
<dbReference type="PANTHER" id="PTHR43280">
    <property type="entry name" value="ARAC-FAMILY TRANSCRIPTIONAL REGULATOR"/>
    <property type="match status" value="1"/>
</dbReference>
<name>A0A434A2I4_9FLAO</name>
<evidence type="ECO:0000256" key="2">
    <source>
        <dbReference type="SAM" id="Phobius"/>
    </source>
</evidence>
<dbReference type="PANTHER" id="PTHR43280:SF2">
    <property type="entry name" value="HTH-TYPE TRANSCRIPTIONAL REGULATOR EXSA"/>
    <property type="match status" value="1"/>
</dbReference>
<keyword evidence="2" id="KW-1133">Transmembrane helix</keyword>
<dbReference type="Pfam" id="PF12833">
    <property type="entry name" value="HTH_18"/>
    <property type="match status" value="1"/>
</dbReference>
<keyword evidence="2" id="KW-0812">Transmembrane</keyword>
<dbReference type="GO" id="GO:0003700">
    <property type="term" value="F:DNA-binding transcription factor activity"/>
    <property type="evidence" value="ECO:0007669"/>
    <property type="project" value="InterPro"/>
</dbReference>
<accession>A0A434A2I4</accession>
<dbReference type="Pfam" id="PF13181">
    <property type="entry name" value="TPR_8"/>
    <property type="match status" value="1"/>
</dbReference>
<feature type="domain" description="HTH araC/xylS-type" evidence="3">
    <location>
        <begin position="454"/>
        <end position="558"/>
    </location>
</feature>
<keyword evidence="2" id="KW-0472">Membrane</keyword>
<dbReference type="OrthoDB" id="5295174at2"/>